<dbReference type="InterPro" id="IPR036291">
    <property type="entry name" value="NAD(P)-bd_dom_sf"/>
</dbReference>
<dbReference type="Proteomes" id="UP000280696">
    <property type="component" value="Unassembled WGS sequence"/>
</dbReference>
<feature type="domain" description="NAD-dependent epimerase/dehydratase" evidence="2">
    <location>
        <begin position="11"/>
        <end position="258"/>
    </location>
</feature>
<dbReference type="Gene3D" id="3.40.50.720">
    <property type="entry name" value="NAD(P)-binding Rossmann-like Domain"/>
    <property type="match status" value="1"/>
</dbReference>
<evidence type="ECO:0000313" key="4">
    <source>
        <dbReference type="Proteomes" id="UP000280696"/>
    </source>
</evidence>
<dbReference type="CDD" id="cd05253">
    <property type="entry name" value="UDP_GE_SDE_e"/>
    <property type="match status" value="1"/>
</dbReference>
<gene>
    <name evidence="3" type="ORF">D7V94_14185</name>
</gene>
<keyword evidence="4" id="KW-1185">Reference proteome</keyword>
<evidence type="ECO:0000256" key="1">
    <source>
        <dbReference type="ARBA" id="ARBA00023027"/>
    </source>
</evidence>
<evidence type="ECO:0000313" key="3">
    <source>
        <dbReference type="EMBL" id="RKI90267.1"/>
    </source>
</evidence>
<protein>
    <submittedName>
        <fullName evidence="3">NAD-dependent epimerase</fullName>
    </submittedName>
</protein>
<evidence type="ECO:0000259" key="2">
    <source>
        <dbReference type="Pfam" id="PF01370"/>
    </source>
</evidence>
<dbReference type="PRINTS" id="PR01713">
    <property type="entry name" value="NUCEPIMERASE"/>
</dbReference>
<proteinExistence type="predicted"/>
<dbReference type="OrthoDB" id="9811743at2"/>
<keyword evidence="1" id="KW-0520">NAD</keyword>
<dbReference type="InterPro" id="IPR001509">
    <property type="entry name" value="Epimerase_deHydtase"/>
</dbReference>
<name>A0A3A9AFV1_9FIRM</name>
<reference evidence="3 4" key="1">
    <citation type="submission" date="2018-09" db="EMBL/GenBank/DDBJ databases">
        <title>Murine metabolic-syndrome-specific gut microbial biobank.</title>
        <authorList>
            <person name="Liu C."/>
        </authorList>
    </citation>
    <scope>NUCLEOTIDE SEQUENCE [LARGE SCALE GENOMIC DNA]</scope>
    <source>
        <strain evidence="3 4">0.1xD8-82</strain>
    </source>
</reference>
<dbReference type="Pfam" id="PF01370">
    <property type="entry name" value="Epimerase"/>
    <property type="match status" value="1"/>
</dbReference>
<dbReference type="SUPFAM" id="SSF51735">
    <property type="entry name" value="NAD(P)-binding Rossmann-fold domains"/>
    <property type="match status" value="1"/>
</dbReference>
<organism evidence="3 4">
    <name type="scientific">Parablautia intestinalis</name>
    <dbReference type="NCBI Taxonomy" id="2320100"/>
    <lineage>
        <taxon>Bacteria</taxon>
        <taxon>Bacillati</taxon>
        <taxon>Bacillota</taxon>
        <taxon>Clostridia</taxon>
        <taxon>Lachnospirales</taxon>
        <taxon>Lachnospiraceae</taxon>
        <taxon>Parablautia</taxon>
    </lineage>
</organism>
<dbReference type="EMBL" id="RAYQ01000015">
    <property type="protein sequence ID" value="RKI90267.1"/>
    <property type="molecule type" value="Genomic_DNA"/>
</dbReference>
<comment type="caution">
    <text evidence="3">The sequence shown here is derived from an EMBL/GenBank/DDBJ whole genome shotgun (WGS) entry which is preliminary data.</text>
</comment>
<sequence>MSDLTEVKTYLVTGGAGFIGYFLSRALLEKGMRVIGLDNLNDYYEVSLKEDRLAILKEYPGYHFIKADLADKSAVFSAFENYKPSIVVNLAAQAGVRYSIDNPDAYISSNIVGFFHILEACRHYPVEHLVFASSSSVYGGNKKVPFSTEDKVDRPVSLYAATKKSNELMAYSYSKLYQIPLTGLRFFTVYGPMGRPDMAYFKFAKKIMAGEPIQIYNHGDMLRDFTYIDDIIKGIEDVLERPPAADENGVLYKIYNIGNNKPEKLMDYIAVLEKHLGREAKKEYLPMQPGDVYETYADVQDLMDDFGFKPSTSIEEGLSRFAEWFRDYYKK</sequence>
<dbReference type="RefSeq" id="WP_120470891.1">
    <property type="nucleotide sequence ID" value="NZ_CATAJS010000002.1"/>
</dbReference>
<dbReference type="AlphaFoldDB" id="A0A3A9AFV1"/>
<dbReference type="PANTHER" id="PTHR43574">
    <property type="entry name" value="EPIMERASE-RELATED"/>
    <property type="match status" value="1"/>
</dbReference>
<accession>A0A3A9AFV1</accession>